<dbReference type="EMBL" id="CAJVQC010170683">
    <property type="protein sequence ID" value="CAG8850423.1"/>
    <property type="molecule type" value="Genomic_DNA"/>
</dbReference>
<sequence length="61" mass="6633">STDIDLAANRDQAFGILRGCLRERAGMGALQRRTIAQINTSNSFRNPLIAHDYANTASNNA</sequence>
<comment type="caution">
    <text evidence="1">The sequence shown here is derived from an EMBL/GenBank/DDBJ whole genome shotgun (WGS) entry which is preliminary data.</text>
</comment>
<accession>A0ACA9SXZ4</accession>
<proteinExistence type="predicted"/>
<dbReference type="Proteomes" id="UP000789920">
    <property type="component" value="Unassembled WGS sequence"/>
</dbReference>
<gene>
    <name evidence="1" type="ORF">RPERSI_LOCUS36087</name>
</gene>
<evidence type="ECO:0000313" key="1">
    <source>
        <dbReference type="EMBL" id="CAG8850423.1"/>
    </source>
</evidence>
<protein>
    <submittedName>
        <fullName evidence="1">23065_t:CDS:1</fullName>
    </submittedName>
</protein>
<keyword evidence="2" id="KW-1185">Reference proteome</keyword>
<name>A0ACA9SXZ4_9GLOM</name>
<organism evidence="1 2">
    <name type="scientific">Racocetra persica</name>
    <dbReference type="NCBI Taxonomy" id="160502"/>
    <lineage>
        <taxon>Eukaryota</taxon>
        <taxon>Fungi</taxon>
        <taxon>Fungi incertae sedis</taxon>
        <taxon>Mucoromycota</taxon>
        <taxon>Glomeromycotina</taxon>
        <taxon>Glomeromycetes</taxon>
        <taxon>Diversisporales</taxon>
        <taxon>Gigasporaceae</taxon>
        <taxon>Racocetra</taxon>
    </lineage>
</organism>
<feature type="non-terminal residue" evidence="1">
    <location>
        <position position="61"/>
    </location>
</feature>
<evidence type="ECO:0000313" key="2">
    <source>
        <dbReference type="Proteomes" id="UP000789920"/>
    </source>
</evidence>
<feature type="non-terminal residue" evidence="1">
    <location>
        <position position="1"/>
    </location>
</feature>
<reference evidence="1" key="1">
    <citation type="submission" date="2021-06" db="EMBL/GenBank/DDBJ databases">
        <authorList>
            <person name="Kallberg Y."/>
            <person name="Tangrot J."/>
            <person name="Rosling A."/>
        </authorList>
    </citation>
    <scope>NUCLEOTIDE SEQUENCE</scope>
    <source>
        <strain evidence="1">MA461A</strain>
    </source>
</reference>